<organism evidence="8 9">
    <name type="scientific">Zhongshania marina</name>
    <dbReference type="NCBI Taxonomy" id="2304603"/>
    <lineage>
        <taxon>Bacteria</taxon>
        <taxon>Pseudomonadati</taxon>
        <taxon>Pseudomonadota</taxon>
        <taxon>Gammaproteobacteria</taxon>
        <taxon>Cellvibrionales</taxon>
        <taxon>Spongiibacteraceae</taxon>
        <taxon>Zhongshania</taxon>
    </lineage>
</organism>
<dbReference type="SUPFAM" id="SSF56349">
    <property type="entry name" value="DNA breaking-rejoining enzymes"/>
    <property type="match status" value="1"/>
</dbReference>
<dbReference type="Gene3D" id="1.10.150.130">
    <property type="match status" value="1"/>
</dbReference>
<protein>
    <submittedName>
        <fullName evidence="8">Site-specific integrase</fullName>
    </submittedName>
</protein>
<dbReference type="PROSITE" id="PS51900">
    <property type="entry name" value="CB"/>
    <property type="match status" value="1"/>
</dbReference>
<keyword evidence="3 5" id="KW-0238">DNA-binding</keyword>
<dbReference type="InterPro" id="IPR013762">
    <property type="entry name" value="Integrase-like_cat_sf"/>
</dbReference>
<evidence type="ECO:0000313" key="9">
    <source>
        <dbReference type="Proteomes" id="UP000274695"/>
    </source>
</evidence>
<gene>
    <name evidence="8" type="ORF">D0911_02960</name>
</gene>
<evidence type="ECO:0000313" key="8">
    <source>
        <dbReference type="EMBL" id="RNL67202.1"/>
    </source>
</evidence>
<evidence type="ECO:0000256" key="2">
    <source>
        <dbReference type="ARBA" id="ARBA00022908"/>
    </source>
</evidence>
<dbReference type="Pfam" id="PF00589">
    <property type="entry name" value="Phage_integrase"/>
    <property type="match status" value="1"/>
</dbReference>
<keyword evidence="4" id="KW-0233">DNA recombination</keyword>
<reference evidence="8 9" key="1">
    <citation type="submission" date="2018-10" db="EMBL/GenBank/DDBJ databases">
        <title>Draft genome sequence of Zhongshania sp. DSW25-10.</title>
        <authorList>
            <person name="Oh J."/>
        </authorList>
    </citation>
    <scope>NUCLEOTIDE SEQUENCE [LARGE SCALE GENOMIC DNA]</scope>
    <source>
        <strain evidence="8 9">DSW25-10</strain>
    </source>
</reference>
<dbReference type="InterPro" id="IPR044068">
    <property type="entry name" value="CB"/>
</dbReference>
<dbReference type="InterPro" id="IPR050090">
    <property type="entry name" value="Tyrosine_recombinase_XerCD"/>
</dbReference>
<dbReference type="PANTHER" id="PTHR30349:SF64">
    <property type="entry name" value="PROPHAGE INTEGRASE INTD-RELATED"/>
    <property type="match status" value="1"/>
</dbReference>
<keyword evidence="2" id="KW-0229">DNA integration</keyword>
<dbReference type="InterPro" id="IPR010998">
    <property type="entry name" value="Integrase_recombinase_N"/>
</dbReference>
<dbReference type="CDD" id="cd00796">
    <property type="entry name" value="INT_Rci_Hp1_C"/>
    <property type="match status" value="1"/>
</dbReference>
<dbReference type="PANTHER" id="PTHR30349">
    <property type="entry name" value="PHAGE INTEGRASE-RELATED"/>
    <property type="match status" value="1"/>
</dbReference>
<evidence type="ECO:0000259" key="6">
    <source>
        <dbReference type="PROSITE" id="PS51898"/>
    </source>
</evidence>
<dbReference type="InterPro" id="IPR002104">
    <property type="entry name" value="Integrase_catalytic"/>
</dbReference>
<dbReference type="Gene3D" id="1.10.443.10">
    <property type="entry name" value="Intergrase catalytic core"/>
    <property type="match status" value="1"/>
</dbReference>
<evidence type="ECO:0000256" key="4">
    <source>
        <dbReference type="ARBA" id="ARBA00023172"/>
    </source>
</evidence>
<dbReference type="InterPro" id="IPR011010">
    <property type="entry name" value="DNA_brk_join_enz"/>
</dbReference>
<evidence type="ECO:0000259" key="7">
    <source>
        <dbReference type="PROSITE" id="PS51900"/>
    </source>
</evidence>
<dbReference type="RefSeq" id="WP_123181425.1">
    <property type="nucleotide sequence ID" value="NZ_RHGB01000002.1"/>
</dbReference>
<sequence length="280" mass="32634">MHRKTWNDAVDRWVLTTNHKRDHEKDLIKLKWLGNYLSGLLLTEISLDLIFTIGYEKKLETSPSTANRYLALLRAILRAARDYWGWIDHAPKVRLFKEPEPRVRWLKRAEAARLIKELPPHLSKMAAFTLSTGLRQHNVSYLRWSQIDLDRRLAIIPASESKNNRPITVPLNSDAMNILNSVSNDHDEYCFVYNRAPVDRTSTKAWAAAKKRANIQDFRWHDLRHTWASWHVQRGTSLQELQLLGGWKTFQMVLRYAHLSGDHLVAAAKRIETGDQLPLF</sequence>
<accession>A0ABX9W7D4</accession>
<proteinExistence type="inferred from homology"/>
<feature type="domain" description="Core-binding (CB)" evidence="7">
    <location>
        <begin position="4"/>
        <end position="81"/>
    </location>
</feature>
<name>A0ABX9W7D4_9GAMM</name>
<comment type="caution">
    <text evidence="8">The sequence shown here is derived from an EMBL/GenBank/DDBJ whole genome shotgun (WGS) entry which is preliminary data.</text>
</comment>
<dbReference type="PROSITE" id="PS51898">
    <property type="entry name" value="TYR_RECOMBINASE"/>
    <property type="match status" value="1"/>
</dbReference>
<feature type="domain" description="Tyr recombinase" evidence="6">
    <location>
        <begin position="101"/>
        <end position="269"/>
    </location>
</feature>
<dbReference type="EMBL" id="RHGB01000002">
    <property type="protein sequence ID" value="RNL67202.1"/>
    <property type="molecule type" value="Genomic_DNA"/>
</dbReference>
<evidence type="ECO:0000256" key="1">
    <source>
        <dbReference type="ARBA" id="ARBA00008857"/>
    </source>
</evidence>
<evidence type="ECO:0000256" key="3">
    <source>
        <dbReference type="ARBA" id="ARBA00023125"/>
    </source>
</evidence>
<dbReference type="Proteomes" id="UP000274695">
    <property type="component" value="Unassembled WGS sequence"/>
</dbReference>
<keyword evidence="9" id="KW-1185">Reference proteome</keyword>
<evidence type="ECO:0000256" key="5">
    <source>
        <dbReference type="PROSITE-ProRule" id="PRU01248"/>
    </source>
</evidence>
<comment type="similarity">
    <text evidence="1">Belongs to the 'phage' integrase family.</text>
</comment>